<dbReference type="UniPathway" id="UPA00391"/>
<dbReference type="NCBIfam" id="TIGR03963">
    <property type="entry name" value="rSAM_QueE_Clost"/>
    <property type="match status" value="1"/>
</dbReference>
<evidence type="ECO:0000256" key="6">
    <source>
        <dbReference type="ARBA" id="ARBA00023014"/>
    </source>
</evidence>
<sequence length="222" mass="24958">MGKYKVVETFVSINGEATHAGELACFIRFAGCNLACGYCDTKWANEPQVPYKSMSAEEIYAYIKSCGVKNVTLTGGEPLIQPEIEWLITLLSADKALRVEIETNGSVDIAGYDARPENVCMTLDYKLPDSGMEQFMRTENYAWLKPQDAVKFVVSSTRDLETAKKIIETYDLCAKATVYLSSAFSAITPAQIVEYMIQENMKDVRLQLQMHKYIWDPEKKGV</sequence>
<dbReference type="PROSITE" id="PS51918">
    <property type="entry name" value="RADICAL_SAM"/>
    <property type="match status" value="1"/>
</dbReference>
<keyword evidence="11" id="KW-1185">Reference proteome</keyword>
<keyword evidence="7 8" id="KW-0456">Lyase</keyword>
<dbReference type="EMBL" id="CP060632">
    <property type="protein sequence ID" value="QNM00509.1"/>
    <property type="molecule type" value="Genomic_DNA"/>
</dbReference>
<evidence type="ECO:0000259" key="9">
    <source>
        <dbReference type="PROSITE" id="PS51918"/>
    </source>
</evidence>
<feature type="binding site" evidence="8">
    <location>
        <position position="28"/>
    </location>
    <ligand>
        <name>substrate</name>
    </ligand>
</feature>
<dbReference type="InterPro" id="IPR013785">
    <property type="entry name" value="Aldolase_TIM"/>
</dbReference>
<evidence type="ECO:0000256" key="4">
    <source>
        <dbReference type="ARBA" id="ARBA00022842"/>
    </source>
</evidence>
<dbReference type="HAMAP" id="MF_00917">
    <property type="entry name" value="QueE"/>
    <property type="match status" value="1"/>
</dbReference>
<comment type="cofactor">
    <cofactor evidence="8">
        <name>S-adenosyl-L-methionine</name>
        <dbReference type="ChEBI" id="CHEBI:59789"/>
    </cofactor>
    <text evidence="8">Binds 1 S-adenosyl-L-methionine per subunit.</text>
</comment>
<feature type="binding site" evidence="8">
    <location>
        <begin position="13"/>
        <end position="15"/>
    </location>
    <ligand>
        <name>substrate</name>
    </ligand>
</feature>
<evidence type="ECO:0000256" key="5">
    <source>
        <dbReference type="ARBA" id="ARBA00023004"/>
    </source>
</evidence>
<dbReference type="PANTHER" id="PTHR42836:SF1">
    <property type="entry name" value="7-CARBOXY-7-DEAZAGUANINE SYNTHASE"/>
    <property type="match status" value="1"/>
</dbReference>
<comment type="function">
    <text evidence="8">Catalyzes the complex heterocyclic radical-mediated conversion of 6-carboxy-5,6,7,8-tetrahydropterin (CPH4) to 7-carboxy-7-deazaguanine (CDG), a step common to the biosynthetic pathways of all 7-deazapurine-containing compounds.</text>
</comment>
<name>A0A7G9FPM7_9FIRM</name>
<dbReference type="InterPro" id="IPR058240">
    <property type="entry name" value="rSAM_sf"/>
</dbReference>
<comment type="caution">
    <text evidence="8">Lacks conserved residue(s) required for the propagation of feature annotation.</text>
</comment>
<keyword evidence="8" id="KW-0671">Queuosine biosynthesis</keyword>
<keyword evidence="4 8" id="KW-0460">Magnesium</keyword>
<dbReference type="CDD" id="cd01335">
    <property type="entry name" value="Radical_SAM"/>
    <property type="match status" value="1"/>
</dbReference>
<dbReference type="InterPro" id="IPR023868">
    <property type="entry name" value="7-CO-7-deazaGua_synth_put_Clo"/>
</dbReference>
<dbReference type="AlphaFoldDB" id="A0A7G9FPM7"/>
<dbReference type="PANTHER" id="PTHR42836">
    <property type="entry name" value="7-CARBOXY-7-DEAZAGUANINE SYNTHASE"/>
    <property type="match status" value="1"/>
</dbReference>
<dbReference type="EC" id="4.3.99.3" evidence="8"/>
<feature type="binding site" evidence="8">
    <location>
        <position position="41"/>
    </location>
    <ligand>
        <name>Mg(2+)</name>
        <dbReference type="ChEBI" id="CHEBI:18420"/>
    </ligand>
</feature>
<evidence type="ECO:0000256" key="2">
    <source>
        <dbReference type="ARBA" id="ARBA00022691"/>
    </source>
</evidence>
<feature type="domain" description="Radical SAM core" evidence="9">
    <location>
        <begin position="19"/>
        <end position="217"/>
    </location>
</feature>
<evidence type="ECO:0000313" key="10">
    <source>
        <dbReference type="EMBL" id="QNM00509.1"/>
    </source>
</evidence>
<organism evidence="10 11">
    <name type="scientific">Wujia chipingensis</name>
    <dbReference type="NCBI Taxonomy" id="2763670"/>
    <lineage>
        <taxon>Bacteria</taxon>
        <taxon>Bacillati</taxon>
        <taxon>Bacillota</taxon>
        <taxon>Clostridia</taxon>
        <taxon>Lachnospirales</taxon>
        <taxon>Lachnospiraceae</taxon>
        <taxon>Wujia</taxon>
    </lineage>
</organism>
<accession>A0A7G9FPM7</accession>
<feature type="binding site" evidence="8">
    <location>
        <position position="39"/>
    </location>
    <ligand>
        <name>[4Fe-4S] cluster</name>
        <dbReference type="ChEBI" id="CHEBI:49883"/>
        <note>4Fe-4S-S-AdoMet</note>
    </ligand>
</feature>
<keyword evidence="3 8" id="KW-0479">Metal-binding</keyword>
<dbReference type="KEGG" id="wcp:H9Q76_04295"/>
<dbReference type="GO" id="GO:0051539">
    <property type="term" value="F:4 iron, 4 sulfur cluster binding"/>
    <property type="evidence" value="ECO:0007669"/>
    <property type="project" value="UniProtKB-UniRule"/>
</dbReference>
<dbReference type="Gene3D" id="3.20.20.70">
    <property type="entry name" value="Aldolase class I"/>
    <property type="match status" value="1"/>
</dbReference>
<protein>
    <recommendedName>
        <fullName evidence="8">7-carboxy-7-deazaguanine synthase</fullName>
        <shortName evidence="8">CDG synthase</shortName>
        <ecNumber evidence="8">4.3.99.3</ecNumber>
    </recommendedName>
    <alternativeName>
        <fullName evidence="8">Queuosine biosynthesis protein QueE</fullName>
    </alternativeName>
</protein>
<comment type="pathway">
    <text evidence="8">Purine metabolism; 7-cyano-7-deazaguanine biosynthesis.</text>
</comment>
<dbReference type="RefSeq" id="WP_021984185.1">
    <property type="nucleotide sequence ID" value="NZ_CP060632.1"/>
</dbReference>
<dbReference type="InterPro" id="IPR024924">
    <property type="entry name" value="7-CO-7-deazaguanine_synth-like"/>
</dbReference>
<keyword evidence="2 8" id="KW-0949">S-adenosyl-L-methionine</keyword>
<feature type="binding site" evidence="8">
    <location>
        <position position="36"/>
    </location>
    <ligand>
        <name>[4Fe-4S] cluster</name>
        <dbReference type="ChEBI" id="CHEBI:49883"/>
        <note>4Fe-4S-S-AdoMet</note>
    </ligand>
</feature>
<dbReference type="Proteomes" id="UP000515819">
    <property type="component" value="Chromosome"/>
</dbReference>
<dbReference type="SFLD" id="SFLDS00029">
    <property type="entry name" value="Radical_SAM"/>
    <property type="match status" value="1"/>
</dbReference>
<gene>
    <name evidence="8 10" type="primary">queE</name>
    <name evidence="10" type="ORF">H9Q76_04295</name>
</gene>
<comment type="similarity">
    <text evidence="8">Belongs to the radical SAM superfamily. 7-carboxy-7-deazaguanine synthase family.</text>
</comment>
<dbReference type="Pfam" id="PF04055">
    <property type="entry name" value="Radical_SAM"/>
    <property type="match status" value="1"/>
</dbReference>
<feature type="binding site" evidence="8">
    <location>
        <position position="76"/>
    </location>
    <ligand>
        <name>S-adenosyl-L-methionine</name>
        <dbReference type="ChEBI" id="CHEBI:59789"/>
    </ligand>
</feature>
<dbReference type="GO" id="GO:0016840">
    <property type="term" value="F:carbon-nitrogen lyase activity"/>
    <property type="evidence" value="ECO:0007669"/>
    <property type="project" value="UniProtKB-UniRule"/>
</dbReference>
<evidence type="ECO:0000256" key="8">
    <source>
        <dbReference type="HAMAP-Rule" id="MF_00917"/>
    </source>
</evidence>
<dbReference type="PIRSF" id="PIRSF000370">
    <property type="entry name" value="QueE"/>
    <property type="match status" value="1"/>
</dbReference>
<proteinExistence type="inferred from homology"/>
<comment type="catalytic activity">
    <reaction evidence="8">
        <text>6-carboxy-5,6,7,8-tetrahydropterin + H(+) = 7-carboxy-7-carbaguanine + NH4(+)</text>
        <dbReference type="Rhea" id="RHEA:27974"/>
        <dbReference type="ChEBI" id="CHEBI:15378"/>
        <dbReference type="ChEBI" id="CHEBI:28938"/>
        <dbReference type="ChEBI" id="CHEBI:61032"/>
        <dbReference type="ChEBI" id="CHEBI:61036"/>
        <dbReference type="EC" id="4.3.99.3"/>
    </reaction>
</comment>
<comment type="cofactor">
    <cofactor evidence="8">
        <name>[4Fe-4S] cluster</name>
        <dbReference type="ChEBI" id="CHEBI:49883"/>
    </cofactor>
    <text evidence="8">Binds 1 [4Fe-4S] cluster. The cluster is coordinated with 3 cysteines and an exchangeable S-adenosyl-L-methionine.</text>
</comment>
<keyword evidence="1 8" id="KW-0004">4Fe-4S</keyword>
<dbReference type="GO" id="GO:0008616">
    <property type="term" value="P:tRNA queuosine(34) biosynthetic process"/>
    <property type="evidence" value="ECO:0007669"/>
    <property type="project" value="UniProtKB-UniRule"/>
</dbReference>
<keyword evidence="5 8" id="KW-0408">Iron</keyword>
<feature type="binding site" evidence="8">
    <location>
        <position position="74"/>
    </location>
    <ligand>
        <name>substrate</name>
    </ligand>
</feature>
<keyword evidence="6 8" id="KW-0411">Iron-sulfur</keyword>
<evidence type="ECO:0000313" key="11">
    <source>
        <dbReference type="Proteomes" id="UP000515819"/>
    </source>
</evidence>
<reference evidence="10 11" key="1">
    <citation type="submission" date="2020-08" db="EMBL/GenBank/DDBJ databases">
        <authorList>
            <person name="Liu C."/>
            <person name="Sun Q."/>
        </authorList>
    </citation>
    <scope>NUCLEOTIDE SEQUENCE [LARGE SCALE GENOMIC DNA]</scope>
    <source>
        <strain evidence="10 11">NSJ-4</strain>
    </source>
</reference>
<evidence type="ECO:0000256" key="7">
    <source>
        <dbReference type="ARBA" id="ARBA00023239"/>
    </source>
</evidence>
<evidence type="ECO:0000256" key="3">
    <source>
        <dbReference type="ARBA" id="ARBA00022723"/>
    </source>
</evidence>
<feature type="binding site" evidence="8">
    <location>
        <position position="32"/>
    </location>
    <ligand>
        <name>[4Fe-4S] cluster</name>
        <dbReference type="ChEBI" id="CHEBI:49883"/>
        <note>4Fe-4S-S-AdoMet</note>
    </ligand>
</feature>
<dbReference type="InterPro" id="IPR007197">
    <property type="entry name" value="rSAM"/>
</dbReference>
<dbReference type="GO" id="GO:1904047">
    <property type="term" value="F:S-adenosyl-L-methionine binding"/>
    <property type="evidence" value="ECO:0007669"/>
    <property type="project" value="UniProtKB-UniRule"/>
</dbReference>
<dbReference type="GO" id="GO:0000287">
    <property type="term" value="F:magnesium ion binding"/>
    <property type="evidence" value="ECO:0007669"/>
    <property type="project" value="UniProtKB-UniRule"/>
</dbReference>
<comment type="cofactor">
    <cofactor evidence="8">
        <name>Mg(2+)</name>
        <dbReference type="ChEBI" id="CHEBI:18420"/>
    </cofactor>
</comment>
<dbReference type="SUPFAM" id="SSF102114">
    <property type="entry name" value="Radical SAM enzymes"/>
    <property type="match status" value="1"/>
</dbReference>
<comment type="subunit">
    <text evidence="8">Homodimer.</text>
</comment>
<evidence type="ECO:0000256" key="1">
    <source>
        <dbReference type="ARBA" id="ARBA00022485"/>
    </source>
</evidence>
<feature type="binding site" evidence="8">
    <location>
        <begin position="38"/>
        <end position="40"/>
    </location>
    <ligand>
        <name>S-adenosyl-L-methionine</name>
        <dbReference type="ChEBI" id="CHEBI:59789"/>
    </ligand>
</feature>